<keyword evidence="3 10" id="KW-0716">Sensory transduction</keyword>
<evidence type="ECO:0000256" key="7">
    <source>
        <dbReference type="ARBA" id="ARBA00023136"/>
    </source>
</evidence>
<comment type="subcellular location">
    <subcellularLocation>
        <location evidence="1 10">Cell membrane</location>
        <topology evidence="1 10">Multi-pass membrane protein</topology>
    </subcellularLocation>
</comment>
<evidence type="ECO:0000256" key="6">
    <source>
        <dbReference type="ARBA" id="ARBA00022989"/>
    </source>
</evidence>
<dbReference type="Proteomes" id="UP001168821">
    <property type="component" value="Unassembled WGS sequence"/>
</dbReference>
<keyword evidence="9 10" id="KW-0807">Transducer</keyword>
<proteinExistence type="inferred from homology"/>
<protein>
    <recommendedName>
        <fullName evidence="10">Odorant receptor</fullName>
    </recommendedName>
</protein>
<dbReference type="Pfam" id="PF02949">
    <property type="entry name" value="7tm_6"/>
    <property type="match status" value="1"/>
</dbReference>
<feature type="transmembrane region" description="Helical" evidence="10">
    <location>
        <begin position="283"/>
        <end position="305"/>
    </location>
</feature>
<accession>A0AA38I228</accession>
<dbReference type="GO" id="GO:0007165">
    <property type="term" value="P:signal transduction"/>
    <property type="evidence" value="ECO:0007669"/>
    <property type="project" value="UniProtKB-KW"/>
</dbReference>
<feature type="transmembrane region" description="Helical" evidence="10">
    <location>
        <begin position="32"/>
        <end position="50"/>
    </location>
</feature>
<dbReference type="InterPro" id="IPR004117">
    <property type="entry name" value="7tm6_olfct_rcpt"/>
</dbReference>
<evidence type="ECO:0000256" key="8">
    <source>
        <dbReference type="ARBA" id="ARBA00023170"/>
    </source>
</evidence>
<feature type="transmembrane region" description="Helical" evidence="10">
    <location>
        <begin position="177"/>
        <end position="199"/>
    </location>
</feature>
<name>A0AA38I228_9CUCU</name>
<feature type="transmembrane region" description="Helical" evidence="10">
    <location>
        <begin position="255"/>
        <end position="277"/>
    </location>
</feature>
<feature type="transmembrane region" description="Helical" evidence="10">
    <location>
        <begin position="123"/>
        <end position="144"/>
    </location>
</feature>
<keyword evidence="4 10" id="KW-0812">Transmembrane</keyword>
<dbReference type="EMBL" id="JALNTZ010000006">
    <property type="protein sequence ID" value="KAJ3647853.1"/>
    <property type="molecule type" value="Genomic_DNA"/>
</dbReference>
<evidence type="ECO:0000256" key="9">
    <source>
        <dbReference type="ARBA" id="ARBA00023224"/>
    </source>
</evidence>
<comment type="caution">
    <text evidence="10">Lacks conserved residue(s) required for the propagation of feature annotation.</text>
</comment>
<organism evidence="11 12">
    <name type="scientific">Zophobas morio</name>
    <dbReference type="NCBI Taxonomy" id="2755281"/>
    <lineage>
        <taxon>Eukaryota</taxon>
        <taxon>Metazoa</taxon>
        <taxon>Ecdysozoa</taxon>
        <taxon>Arthropoda</taxon>
        <taxon>Hexapoda</taxon>
        <taxon>Insecta</taxon>
        <taxon>Pterygota</taxon>
        <taxon>Neoptera</taxon>
        <taxon>Endopterygota</taxon>
        <taxon>Coleoptera</taxon>
        <taxon>Polyphaga</taxon>
        <taxon>Cucujiformia</taxon>
        <taxon>Tenebrionidae</taxon>
        <taxon>Zophobas</taxon>
    </lineage>
</organism>
<keyword evidence="5 10" id="KW-0552">Olfaction</keyword>
<comment type="caution">
    <text evidence="11">The sequence shown here is derived from an EMBL/GenBank/DDBJ whole genome shotgun (WGS) entry which is preliminary data.</text>
</comment>
<keyword evidence="12" id="KW-1185">Reference proteome</keyword>
<evidence type="ECO:0000256" key="10">
    <source>
        <dbReference type="RuleBase" id="RU351113"/>
    </source>
</evidence>
<dbReference type="PANTHER" id="PTHR21137:SF35">
    <property type="entry name" value="ODORANT RECEPTOR 19A-RELATED"/>
    <property type="match status" value="1"/>
</dbReference>
<gene>
    <name evidence="11" type="ORF">Zmor_019706</name>
</gene>
<dbReference type="GO" id="GO:0005886">
    <property type="term" value="C:plasma membrane"/>
    <property type="evidence" value="ECO:0007669"/>
    <property type="project" value="UniProtKB-SubCell"/>
</dbReference>
<dbReference type="GO" id="GO:0005549">
    <property type="term" value="F:odorant binding"/>
    <property type="evidence" value="ECO:0007669"/>
    <property type="project" value="InterPro"/>
</dbReference>
<comment type="similarity">
    <text evidence="10">Belongs to the insect chemoreceptor superfamily. Heteromeric odorant receptor channel (TC 1.A.69) family.</text>
</comment>
<evidence type="ECO:0000256" key="2">
    <source>
        <dbReference type="ARBA" id="ARBA00022475"/>
    </source>
</evidence>
<reference evidence="11" key="1">
    <citation type="journal article" date="2023" name="G3 (Bethesda)">
        <title>Whole genome assemblies of Zophobas morio and Tenebrio molitor.</title>
        <authorList>
            <person name="Kaur S."/>
            <person name="Stinson S.A."/>
            <person name="diCenzo G.C."/>
        </authorList>
    </citation>
    <scope>NUCLEOTIDE SEQUENCE</scope>
    <source>
        <strain evidence="11">QUZm001</strain>
    </source>
</reference>
<sequence length="383" mass="43684">MVPPQILEDDSLIVVLRLPAILSQKFTQKISVFYFVFSITHFCGAIVITLLNNEWNLLLSQYVAYISGGPLVFAAYTIMYQSSYQKMYNALCSDIFPLFWPLRSLGNEDFNKFQKLAKMAIRWSKIVIVLALATAIGALPWFGIEIDYDFILPVKVAMDNCHGWLLKTFLIMFYSSYFHMTLTVVSNIFILAYLVLHLYNQIRMLKVRLGNLSNGPDLAHAIYDPAYQEFAKTELISCIKLHQVLLKYTQRINDYVYYPIFHYAAGAVLVGVSLILIPKNSLIIVIRIGCIALIAATAAVTFCVSGQLLEDESERIFVHAYNTPWVLWNTQNRKLIGLLLFKAQDTLVLSSSGLITLNYQLLIRLYRTIYSTLMFLLNVSETV</sequence>
<evidence type="ECO:0000256" key="4">
    <source>
        <dbReference type="ARBA" id="ARBA00022692"/>
    </source>
</evidence>
<dbReference type="AlphaFoldDB" id="A0AA38I228"/>
<keyword evidence="6 10" id="KW-1133">Transmembrane helix</keyword>
<evidence type="ECO:0000256" key="3">
    <source>
        <dbReference type="ARBA" id="ARBA00022606"/>
    </source>
</evidence>
<keyword evidence="8 10" id="KW-0675">Receptor</keyword>
<dbReference type="PANTHER" id="PTHR21137">
    <property type="entry name" value="ODORANT RECEPTOR"/>
    <property type="match status" value="1"/>
</dbReference>
<evidence type="ECO:0000256" key="1">
    <source>
        <dbReference type="ARBA" id="ARBA00004651"/>
    </source>
</evidence>
<keyword evidence="7 10" id="KW-0472">Membrane</keyword>
<evidence type="ECO:0000313" key="12">
    <source>
        <dbReference type="Proteomes" id="UP001168821"/>
    </source>
</evidence>
<evidence type="ECO:0000313" key="11">
    <source>
        <dbReference type="EMBL" id="KAJ3647853.1"/>
    </source>
</evidence>
<evidence type="ECO:0000256" key="5">
    <source>
        <dbReference type="ARBA" id="ARBA00022725"/>
    </source>
</evidence>
<keyword evidence="2" id="KW-1003">Cell membrane</keyword>
<dbReference type="GO" id="GO:0004984">
    <property type="term" value="F:olfactory receptor activity"/>
    <property type="evidence" value="ECO:0007669"/>
    <property type="project" value="InterPro"/>
</dbReference>
<feature type="transmembrane region" description="Helical" evidence="10">
    <location>
        <begin position="62"/>
        <end position="80"/>
    </location>
</feature>